<keyword evidence="2" id="KW-0472">Membrane</keyword>
<sequence length="106" mass="11348">MKLKRILALTGALLLVALFVLAIILAVTGAPKNYLMAVIFSMVFIPIIMFAMGLMTRVLKPSEPVDMEALKAEAEKAGMAGTRTAHDKAEDKGVGKTKGCDKTSRP</sequence>
<name>A0ABV1D9N9_9FIRM</name>
<comment type="caution">
    <text evidence="3">The sequence shown here is derived from an EMBL/GenBank/DDBJ whole genome shotgun (WGS) entry which is preliminary data.</text>
</comment>
<keyword evidence="2" id="KW-0812">Transmembrane</keyword>
<evidence type="ECO:0000313" key="3">
    <source>
        <dbReference type="EMBL" id="MEQ2427103.1"/>
    </source>
</evidence>
<organism evidence="3 4">
    <name type="scientific">Enterocloster hominis</name>
    <name type="common">ex Hitch et al. 2024</name>
    <dbReference type="NCBI Taxonomy" id="1917870"/>
    <lineage>
        <taxon>Bacteria</taxon>
        <taxon>Bacillati</taxon>
        <taxon>Bacillota</taxon>
        <taxon>Clostridia</taxon>
        <taxon>Lachnospirales</taxon>
        <taxon>Lachnospiraceae</taxon>
        <taxon>Enterocloster</taxon>
    </lineage>
</organism>
<feature type="compositionally biased region" description="Basic and acidic residues" evidence="1">
    <location>
        <begin position="84"/>
        <end position="106"/>
    </location>
</feature>
<evidence type="ECO:0000256" key="1">
    <source>
        <dbReference type="SAM" id="MobiDB-lite"/>
    </source>
</evidence>
<dbReference type="EMBL" id="JBBMFM010000088">
    <property type="protein sequence ID" value="MEQ2427103.1"/>
    <property type="molecule type" value="Genomic_DNA"/>
</dbReference>
<proteinExistence type="predicted"/>
<evidence type="ECO:0000256" key="2">
    <source>
        <dbReference type="SAM" id="Phobius"/>
    </source>
</evidence>
<feature type="region of interest" description="Disordered" evidence="1">
    <location>
        <begin position="75"/>
        <end position="106"/>
    </location>
</feature>
<accession>A0ABV1D9N9</accession>
<evidence type="ECO:0000313" key="4">
    <source>
        <dbReference type="Proteomes" id="UP001454086"/>
    </source>
</evidence>
<protein>
    <submittedName>
        <fullName evidence="3">Uncharacterized protein</fullName>
    </submittedName>
</protein>
<keyword evidence="2" id="KW-1133">Transmembrane helix</keyword>
<dbReference type="Proteomes" id="UP001454086">
    <property type="component" value="Unassembled WGS sequence"/>
</dbReference>
<keyword evidence="4" id="KW-1185">Reference proteome</keyword>
<gene>
    <name evidence="3" type="ORF">WMQ36_19220</name>
</gene>
<dbReference type="RefSeq" id="WP_349118470.1">
    <property type="nucleotide sequence ID" value="NZ_JBBMFM010000088.1"/>
</dbReference>
<reference evidence="3 4" key="1">
    <citation type="submission" date="2024-03" db="EMBL/GenBank/DDBJ databases">
        <title>Human intestinal bacterial collection.</title>
        <authorList>
            <person name="Pauvert C."/>
            <person name="Hitch T.C.A."/>
            <person name="Clavel T."/>
        </authorList>
    </citation>
    <scope>NUCLEOTIDE SEQUENCE [LARGE SCALE GENOMIC DNA]</scope>
    <source>
        <strain evidence="3 4">CLA-SR-H021</strain>
    </source>
</reference>
<feature type="transmembrane region" description="Helical" evidence="2">
    <location>
        <begin position="36"/>
        <end position="55"/>
    </location>
</feature>